<dbReference type="PROSITE" id="PS00409">
    <property type="entry name" value="PROKAR_NTER_METHYL"/>
    <property type="match status" value="1"/>
</dbReference>
<accession>A0ABQ3BA40</accession>
<feature type="transmembrane region" description="Helical" evidence="10">
    <location>
        <begin position="7"/>
        <end position="28"/>
    </location>
</feature>
<protein>
    <recommendedName>
        <fullName evidence="3">Type II secretion system protein J</fullName>
    </recommendedName>
</protein>
<evidence type="ECO:0000256" key="4">
    <source>
        <dbReference type="ARBA" id="ARBA00022475"/>
    </source>
</evidence>
<dbReference type="PANTHER" id="PTHR39583:SF2">
    <property type="entry name" value="TYPE II SECRETION SYSTEM PROTEIN J"/>
    <property type="match status" value="1"/>
</dbReference>
<keyword evidence="8 10" id="KW-1133">Transmembrane helix</keyword>
<evidence type="ECO:0000256" key="3">
    <source>
        <dbReference type="ARBA" id="ARBA00021539"/>
    </source>
</evidence>
<dbReference type="InterPro" id="IPR045584">
    <property type="entry name" value="Pilin-like"/>
</dbReference>
<evidence type="ECO:0000313" key="12">
    <source>
        <dbReference type="Proteomes" id="UP000619761"/>
    </source>
</evidence>
<dbReference type="Pfam" id="PF11612">
    <property type="entry name" value="T2SSJ"/>
    <property type="match status" value="1"/>
</dbReference>
<dbReference type="InterPro" id="IPR051621">
    <property type="entry name" value="T2SS_protein_J"/>
</dbReference>
<dbReference type="PANTHER" id="PTHR39583">
    <property type="entry name" value="TYPE II SECRETION SYSTEM PROTEIN J-RELATED"/>
    <property type="match status" value="1"/>
</dbReference>
<evidence type="ECO:0000256" key="1">
    <source>
        <dbReference type="ARBA" id="ARBA00004377"/>
    </source>
</evidence>
<dbReference type="NCBIfam" id="TIGR02532">
    <property type="entry name" value="IV_pilin_GFxxxE"/>
    <property type="match status" value="1"/>
</dbReference>
<evidence type="ECO:0000313" key="11">
    <source>
        <dbReference type="EMBL" id="GGY86856.1"/>
    </source>
</evidence>
<keyword evidence="6" id="KW-0997">Cell inner membrane</keyword>
<evidence type="ECO:0000256" key="8">
    <source>
        <dbReference type="ARBA" id="ARBA00022989"/>
    </source>
</evidence>
<comment type="similarity">
    <text evidence="2">Belongs to the GSP J family.</text>
</comment>
<dbReference type="Gene3D" id="3.10.610.10">
    <property type="entry name" value="GSPII I/J protein-like"/>
    <property type="match status" value="1"/>
</dbReference>
<evidence type="ECO:0000256" key="10">
    <source>
        <dbReference type="SAM" id="Phobius"/>
    </source>
</evidence>
<evidence type="ECO:0000256" key="6">
    <source>
        <dbReference type="ARBA" id="ARBA00022519"/>
    </source>
</evidence>
<dbReference type="EMBL" id="BMYZ01000004">
    <property type="protein sequence ID" value="GGY86856.1"/>
    <property type="molecule type" value="Genomic_DNA"/>
</dbReference>
<keyword evidence="7 10" id="KW-0812">Transmembrane</keyword>
<dbReference type="Proteomes" id="UP000619761">
    <property type="component" value="Unassembled WGS sequence"/>
</dbReference>
<sequence>MNSAQKGFTLLEMVIAIALSALVAAMAYQSFDGASRNAERTRDVLNDVNKLDKAWQLIGQDMRNILPLNPQIANPQLKFEAASLKTKGKDTFQVIMVFARRGWVNPLGRVRSDLQQVNYRIAEGKLWRDYLPERNMPLENIDFERESFHQLLLDNVVDVQLRFLSDARIKADGKSVLEGSEYSRNWEPLWPPINATGGSAMPIALEMTIELEGGARGVRLFEIPQK</sequence>
<reference evidence="12" key="1">
    <citation type="journal article" date="2019" name="Int. J. Syst. Evol. Microbiol.">
        <title>The Global Catalogue of Microorganisms (GCM) 10K type strain sequencing project: providing services to taxonomists for standard genome sequencing and annotation.</title>
        <authorList>
            <consortium name="The Broad Institute Genomics Platform"/>
            <consortium name="The Broad Institute Genome Sequencing Center for Infectious Disease"/>
            <person name="Wu L."/>
            <person name="Ma J."/>
        </authorList>
    </citation>
    <scope>NUCLEOTIDE SEQUENCE [LARGE SCALE GENOMIC DNA]</scope>
    <source>
        <strain evidence="12">KCTC 32239</strain>
    </source>
</reference>
<keyword evidence="9 10" id="KW-0472">Membrane</keyword>
<dbReference type="Pfam" id="PF07963">
    <property type="entry name" value="N_methyl"/>
    <property type="match status" value="1"/>
</dbReference>
<evidence type="ECO:0000256" key="7">
    <source>
        <dbReference type="ARBA" id="ARBA00022692"/>
    </source>
</evidence>
<evidence type="ECO:0000256" key="9">
    <source>
        <dbReference type="ARBA" id="ARBA00023136"/>
    </source>
</evidence>
<dbReference type="NCBIfam" id="TIGR01711">
    <property type="entry name" value="gspJ"/>
    <property type="match status" value="1"/>
</dbReference>
<proteinExistence type="inferred from homology"/>
<gene>
    <name evidence="11" type="primary">xcpW</name>
    <name evidence="11" type="ORF">GCM10011613_35060</name>
</gene>
<evidence type="ECO:0000256" key="2">
    <source>
        <dbReference type="ARBA" id="ARBA00011084"/>
    </source>
</evidence>
<keyword evidence="12" id="KW-1185">Reference proteome</keyword>
<dbReference type="InterPro" id="IPR012902">
    <property type="entry name" value="N_methyl_site"/>
</dbReference>
<evidence type="ECO:0000256" key="5">
    <source>
        <dbReference type="ARBA" id="ARBA00022481"/>
    </source>
</evidence>
<dbReference type="RefSeq" id="WP_229838089.1">
    <property type="nucleotide sequence ID" value="NZ_BMYZ01000004.1"/>
</dbReference>
<comment type="caution">
    <text evidence="11">The sequence shown here is derived from an EMBL/GenBank/DDBJ whole genome shotgun (WGS) entry which is preliminary data.</text>
</comment>
<dbReference type="SUPFAM" id="SSF54523">
    <property type="entry name" value="Pili subunits"/>
    <property type="match status" value="2"/>
</dbReference>
<keyword evidence="4" id="KW-1003">Cell membrane</keyword>
<organism evidence="11 12">
    <name type="scientific">Cellvibrio zantedeschiae</name>
    <dbReference type="NCBI Taxonomy" id="1237077"/>
    <lineage>
        <taxon>Bacteria</taxon>
        <taxon>Pseudomonadati</taxon>
        <taxon>Pseudomonadota</taxon>
        <taxon>Gammaproteobacteria</taxon>
        <taxon>Cellvibrionales</taxon>
        <taxon>Cellvibrionaceae</taxon>
        <taxon>Cellvibrio</taxon>
    </lineage>
</organism>
<keyword evidence="5" id="KW-0488">Methylation</keyword>
<name>A0ABQ3BA40_9GAMM</name>
<dbReference type="InterPro" id="IPR010055">
    <property type="entry name" value="T2SS_protein-GspJ"/>
</dbReference>
<comment type="subcellular location">
    <subcellularLocation>
        <location evidence="1">Cell inner membrane</location>
        <topology evidence="1">Single-pass membrane protein</topology>
    </subcellularLocation>
</comment>